<proteinExistence type="predicted"/>
<evidence type="ECO:0000259" key="1">
    <source>
        <dbReference type="Pfam" id="PF12937"/>
    </source>
</evidence>
<accession>A0A0C3QG24</accession>
<sequence length="214" mass="23985">MKFSRNINSLPNELLCEIFLLAVNPYSARTDRCRLILVCRLWKKHVEDSALLWADISARGGRAYIRRALENSKASMINLHYPEHNEAHIDLESFMAEAGPYIARWRSLTVVARWSPQWESALDPLTSAQAPSLEFLELCLFGPGYLTPAKAITLFGGALAPSTLKYLTLSHVQVAIEPLGLSGLPDQQFGPCWHWVSIVSHPTYHATKAQFPEA</sequence>
<dbReference type="Pfam" id="PF12937">
    <property type="entry name" value="F-box-like"/>
    <property type="match status" value="1"/>
</dbReference>
<dbReference type="InterPro" id="IPR001810">
    <property type="entry name" value="F-box_dom"/>
</dbReference>
<evidence type="ECO:0000313" key="2">
    <source>
        <dbReference type="EMBL" id="KIO25196.1"/>
    </source>
</evidence>
<protein>
    <recommendedName>
        <fullName evidence="1">F-box domain-containing protein</fullName>
    </recommendedName>
</protein>
<keyword evidence="3" id="KW-1185">Reference proteome</keyword>
<gene>
    <name evidence="2" type="ORF">M407DRAFT_25420</name>
</gene>
<evidence type="ECO:0000313" key="3">
    <source>
        <dbReference type="Proteomes" id="UP000054248"/>
    </source>
</evidence>
<dbReference type="AlphaFoldDB" id="A0A0C3QG24"/>
<dbReference type="Proteomes" id="UP000054248">
    <property type="component" value="Unassembled WGS sequence"/>
</dbReference>
<name>A0A0C3QG24_9AGAM</name>
<organism evidence="2 3">
    <name type="scientific">Tulasnella calospora MUT 4182</name>
    <dbReference type="NCBI Taxonomy" id="1051891"/>
    <lineage>
        <taxon>Eukaryota</taxon>
        <taxon>Fungi</taxon>
        <taxon>Dikarya</taxon>
        <taxon>Basidiomycota</taxon>
        <taxon>Agaricomycotina</taxon>
        <taxon>Agaricomycetes</taxon>
        <taxon>Cantharellales</taxon>
        <taxon>Tulasnellaceae</taxon>
        <taxon>Tulasnella</taxon>
    </lineage>
</organism>
<dbReference type="Gene3D" id="1.20.1280.50">
    <property type="match status" value="1"/>
</dbReference>
<feature type="domain" description="F-box" evidence="1">
    <location>
        <begin position="7"/>
        <end position="57"/>
    </location>
</feature>
<dbReference type="EMBL" id="KN823046">
    <property type="protein sequence ID" value="KIO25196.1"/>
    <property type="molecule type" value="Genomic_DNA"/>
</dbReference>
<reference evidence="3" key="2">
    <citation type="submission" date="2015-01" db="EMBL/GenBank/DDBJ databases">
        <title>Evolutionary Origins and Diversification of the Mycorrhizal Mutualists.</title>
        <authorList>
            <consortium name="DOE Joint Genome Institute"/>
            <consortium name="Mycorrhizal Genomics Consortium"/>
            <person name="Kohler A."/>
            <person name="Kuo A."/>
            <person name="Nagy L.G."/>
            <person name="Floudas D."/>
            <person name="Copeland A."/>
            <person name="Barry K.W."/>
            <person name="Cichocki N."/>
            <person name="Veneault-Fourrey C."/>
            <person name="LaButti K."/>
            <person name="Lindquist E.A."/>
            <person name="Lipzen A."/>
            <person name="Lundell T."/>
            <person name="Morin E."/>
            <person name="Murat C."/>
            <person name="Riley R."/>
            <person name="Ohm R."/>
            <person name="Sun H."/>
            <person name="Tunlid A."/>
            <person name="Henrissat B."/>
            <person name="Grigoriev I.V."/>
            <person name="Hibbett D.S."/>
            <person name="Martin F."/>
        </authorList>
    </citation>
    <scope>NUCLEOTIDE SEQUENCE [LARGE SCALE GENOMIC DNA]</scope>
    <source>
        <strain evidence="3">MUT 4182</strain>
    </source>
</reference>
<dbReference type="HOGENOM" id="CLU_1289780_0_0_1"/>
<reference evidence="2 3" key="1">
    <citation type="submission" date="2014-04" db="EMBL/GenBank/DDBJ databases">
        <authorList>
            <consortium name="DOE Joint Genome Institute"/>
            <person name="Kuo A."/>
            <person name="Girlanda M."/>
            <person name="Perotto S."/>
            <person name="Kohler A."/>
            <person name="Nagy L.G."/>
            <person name="Floudas D."/>
            <person name="Copeland A."/>
            <person name="Barry K.W."/>
            <person name="Cichocki N."/>
            <person name="Veneault-Fourrey C."/>
            <person name="LaButti K."/>
            <person name="Lindquist E.A."/>
            <person name="Lipzen A."/>
            <person name="Lundell T."/>
            <person name="Morin E."/>
            <person name="Murat C."/>
            <person name="Sun H."/>
            <person name="Tunlid A."/>
            <person name="Henrissat B."/>
            <person name="Grigoriev I.V."/>
            <person name="Hibbett D.S."/>
            <person name="Martin F."/>
            <person name="Nordberg H.P."/>
            <person name="Cantor M.N."/>
            <person name="Hua S.X."/>
        </authorList>
    </citation>
    <scope>NUCLEOTIDE SEQUENCE [LARGE SCALE GENOMIC DNA]</scope>
    <source>
        <strain evidence="2 3">MUT 4182</strain>
    </source>
</reference>
<dbReference type="OrthoDB" id="2911049at2759"/>